<evidence type="ECO:0000256" key="2">
    <source>
        <dbReference type="ARBA" id="ARBA00011741"/>
    </source>
</evidence>
<name>A0A8J3DZU5_9RHOB</name>
<dbReference type="EMBL" id="BMCP01000003">
    <property type="protein sequence ID" value="GGE49073.1"/>
    <property type="molecule type" value="Genomic_DNA"/>
</dbReference>
<organism evidence="4 5">
    <name type="scientific">Agaricicola taiwanensis</name>
    <dbReference type="NCBI Taxonomy" id="591372"/>
    <lineage>
        <taxon>Bacteria</taxon>
        <taxon>Pseudomonadati</taxon>
        <taxon>Pseudomonadota</taxon>
        <taxon>Alphaproteobacteria</taxon>
        <taxon>Rhodobacterales</taxon>
        <taxon>Paracoccaceae</taxon>
        <taxon>Agaricicola</taxon>
    </lineage>
</organism>
<dbReference type="GO" id="GO:0048038">
    <property type="term" value="F:quinone binding"/>
    <property type="evidence" value="ECO:0007669"/>
    <property type="project" value="InterPro"/>
</dbReference>
<dbReference type="InterPro" id="IPR008792">
    <property type="entry name" value="PQQD"/>
</dbReference>
<evidence type="ECO:0000256" key="3">
    <source>
        <dbReference type="ARBA" id="ARBA00022905"/>
    </source>
</evidence>
<reference evidence="4" key="2">
    <citation type="submission" date="2020-09" db="EMBL/GenBank/DDBJ databases">
        <authorList>
            <person name="Sun Q."/>
            <person name="Sedlacek I."/>
        </authorList>
    </citation>
    <scope>NUCLEOTIDE SEQUENCE</scope>
    <source>
        <strain evidence="4">CCM 7684</strain>
    </source>
</reference>
<dbReference type="RefSeq" id="WP_188410404.1">
    <property type="nucleotide sequence ID" value="NZ_BMCP01000003.1"/>
</dbReference>
<dbReference type="Gene3D" id="1.10.10.1150">
    <property type="entry name" value="Coenzyme PQQ synthesis protein D (PqqD)"/>
    <property type="match status" value="1"/>
</dbReference>
<dbReference type="InterPro" id="IPR022479">
    <property type="entry name" value="PqqD_bac"/>
</dbReference>
<proteinExistence type="predicted"/>
<comment type="pathway">
    <text evidence="1">Cofactor biosynthesis; pyrroloquinoline quinone biosynthesis.</text>
</comment>
<dbReference type="Proteomes" id="UP000602745">
    <property type="component" value="Unassembled WGS sequence"/>
</dbReference>
<dbReference type="GO" id="GO:0018189">
    <property type="term" value="P:pyrroloquinoline quinone biosynthetic process"/>
    <property type="evidence" value="ECO:0007669"/>
    <property type="project" value="UniProtKB-UniPathway"/>
</dbReference>
<protein>
    <submittedName>
        <fullName evidence="4">Coenzyme PQQ synthesis protein D</fullName>
    </submittedName>
</protein>
<reference evidence="4" key="1">
    <citation type="journal article" date="2014" name="Int. J. Syst. Evol. Microbiol.">
        <title>Complete genome sequence of Corynebacterium casei LMG S-19264T (=DSM 44701T), isolated from a smear-ripened cheese.</title>
        <authorList>
            <consortium name="US DOE Joint Genome Institute (JGI-PGF)"/>
            <person name="Walter F."/>
            <person name="Albersmeier A."/>
            <person name="Kalinowski J."/>
            <person name="Ruckert C."/>
        </authorList>
    </citation>
    <scope>NUCLEOTIDE SEQUENCE</scope>
    <source>
        <strain evidence="4">CCM 7684</strain>
    </source>
</reference>
<keyword evidence="5" id="KW-1185">Reference proteome</keyword>
<dbReference type="AlphaFoldDB" id="A0A8J3DZU5"/>
<keyword evidence="3" id="KW-0884">PQQ biosynthesis</keyword>
<sequence>MSAVTLEKMPKLGRGVRLHEDRVRGTWVLLAPESMIEANPVAMEILKRCTGSLRVEAIVDELAALFNADHARIEADVVAFLDQLSAKRLVEL</sequence>
<evidence type="ECO:0000313" key="4">
    <source>
        <dbReference type="EMBL" id="GGE49073.1"/>
    </source>
</evidence>
<dbReference type="NCBIfam" id="TIGR03859">
    <property type="entry name" value="PQQ_PqqD"/>
    <property type="match status" value="1"/>
</dbReference>
<dbReference type="InterPro" id="IPR041881">
    <property type="entry name" value="PqqD_sf"/>
</dbReference>
<dbReference type="UniPathway" id="UPA00539"/>
<evidence type="ECO:0000256" key="1">
    <source>
        <dbReference type="ARBA" id="ARBA00004886"/>
    </source>
</evidence>
<comment type="caution">
    <text evidence="4">The sequence shown here is derived from an EMBL/GenBank/DDBJ whole genome shotgun (WGS) entry which is preliminary data.</text>
</comment>
<comment type="subunit">
    <text evidence="2">Monomer. Interacts with PqqE.</text>
</comment>
<dbReference type="Pfam" id="PF05402">
    <property type="entry name" value="PqqD"/>
    <property type="match status" value="1"/>
</dbReference>
<accession>A0A8J3DZU5</accession>
<gene>
    <name evidence="4" type="primary">pqqD</name>
    <name evidence="4" type="ORF">GCM10007276_27740</name>
</gene>
<evidence type="ECO:0000313" key="5">
    <source>
        <dbReference type="Proteomes" id="UP000602745"/>
    </source>
</evidence>